<protein>
    <submittedName>
        <fullName evidence="1">Uncharacterized protein</fullName>
    </submittedName>
</protein>
<reference evidence="1" key="2">
    <citation type="submission" date="2023-06" db="EMBL/GenBank/DDBJ databases">
        <authorList>
            <consortium name="Lawrence Berkeley National Laboratory"/>
            <person name="Mondo S.J."/>
            <person name="Hensen N."/>
            <person name="Bonometti L."/>
            <person name="Westerberg I."/>
            <person name="Brannstrom I.O."/>
            <person name="Guillou S."/>
            <person name="Cros-Aarteil S."/>
            <person name="Calhoun S."/>
            <person name="Haridas S."/>
            <person name="Kuo A."/>
            <person name="Pangilinan J."/>
            <person name="Riley R."/>
            <person name="Labutti K."/>
            <person name="Andreopoulos B."/>
            <person name="Lipzen A."/>
            <person name="Chen C."/>
            <person name="Yanf M."/>
            <person name="Daum C."/>
            <person name="Ng V."/>
            <person name="Clum A."/>
            <person name="Steindorff A."/>
            <person name="Ohm R."/>
            <person name="Martin F."/>
            <person name="Silar P."/>
            <person name="Natvig D."/>
            <person name="Lalanne C."/>
            <person name="Gautier V."/>
            <person name="Ament-Velasquez S.L."/>
            <person name="Kruys A."/>
            <person name="Hutchinson M.I."/>
            <person name="Powell A.J."/>
            <person name="Barry K."/>
            <person name="Miller A.N."/>
            <person name="Grigoriev I.V."/>
            <person name="Debuchy R."/>
            <person name="Gladieux P."/>
            <person name="Thoren M.H."/>
            <person name="Johannesson H."/>
        </authorList>
    </citation>
    <scope>NUCLEOTIDE SEQUENCE</scope>
    <source>
        <strain evidence="1">CBS 626.80</strain>
    </source>
</reference>
<dbReference type="Proteomes" id="UP001303222">
    <property type="component" value="Unassembled WGS sequence"/>
</dbReference>
<evidence type="ECO:0000313" key="2">
    <source>
        <dbReference type="Proteomes" id="UP001303222"/>
    </source>
</evidence>
<evidence type="ECO:0000313" key="1">
    <source>
        <dbReference type="EMBL" id="KAK3948723.1"/>
    </source>
</evidence>
<reference evidence="1" key="1">
    <citation type="journal article" date="2023" name="Mol. Phylogenet. Evol.">
        <title>Genome-scale phylogeny and comparative genomics of the fungal order Sordariales.</title>
        <authorList>
            <person name="Hensen N."/>
            <person name="Bonometti L."/>
            <person name="Westerberg I."/>
            <person name="Brannstrom I.O."/>
            <person name="Guillou S."/>
            <person name="Cros-Aarteil S."/>
            <person name="Calhoun S."/>
            <person name="Haridas S."/>
            <person name="Kuo A."/>
            <person name="Mondo S."/>
            <person name="Pangilinan J."/>
            <person name="Riley R."/>
            <person name="LaButti K."/>
            <person name="Andreopoulos B."/>
            <person name="Lipzen A."/>
            <person name="Chen C."/>
            <person name="Yan M."/>
            <person name="Daum C."/>
            <person name="Ng V."/>
            <person name="Clum A."/>
            <person name="Steindorff A."/>
            <person name="Ohm R.A."/>
            <person name="Martin F."/>
            <person name="Silar P."/>
            <person name="Natvig D.O."/>
            <person name="Lalanne C."/>
            <person name="Gautier V."/>
            <person name="Ament-Velasquez S.L."/>
            <person name="Kruys A."/>
            <person name="Hutchinson M.I."/>
            <person name="Powell A.J."/>
            <person name="Barry K."/>
            <person name="Miller A.N."/>
            <person name="Grigoriev I.V."/>
            <person name="Debuchy R."/>
            <person name="Gladieux P."/>
            <person name="Hiltunen Thoren M."/>
            <person name="Johannesson H."/>
        </authorList>
    </citation>
    <scope>NUCLEOTIDE SEQUENCE</scope>
    <source>
        <strain evidence="1">CBS 626.80</strain>
    </source>
</reference>
<dbReference type="EMBL" id="MU859248">
    <property type="protein sequence ID" value="KAK3948723.1"/>
    <property type="molecule type" value="Genomic_DNA"/>
</dbReference>
<gene>
    <name evidence="1" type="ORF">QBC32DRAFT_50737</name>
</gene>
<accession>A0AAN6SD25</accession>
<proteinExistence type="predicted"/>
<name>A0AAN6SD25_9PEZI</name>
<organism evidence="1 2">
    <name type="scientific">Pseudoneurospora amorphoporcata</name>
    <dbReference type="NCBI Taxonomy" id="241081"/>
    <lineage>
        <taxon>Eukaryota</taxon>
        <taxon>Fungi</taxon>
        <taxon>Dikarya</taxon>
        <taxon>Ascomycota</taxon>
        <taxon>Pezizomycotina</taxon>
        <taxon>Sordariomycetes</taxon>
        <taxon>Sordariomycetidae</taxon>
        <taxon>Sordariales</taxon>
        <taxon>Sordariaceae</taxon>
        <taxon>Pseudoneurospora</taxon>
    </lineage>
</organism>
<keyword evidence="2" id="KW-1185">Reference proteome</keyword>
<comment type="caution">
    <text evidence="1">The sequence shown here is derived from an EMBL/GenBank/DDBJ whole genome shotgun (WGS) entry which is preliminary data.</text>
</comment>
<dbReference type="AlphaFoldDB" id="A0AAN6SD25"/>
<sequence>MVWFGSGRIKQMLTVLSILPLVSILAKHCTTYTTLLATAITMMDGRIRSCMRVVLSVFYCWSCLVRMLELRTRCDTLINSSRDHAPHHIIVIINIVNPTHLYLPSSPPSIGVASTSQCHRPCGVWRNLAQYSLRV</sequence>